<dbReference type="GO" id="GO:0034967">
    <property type="term" value="C:Set3 complex"/>
    <property type="evidence" value="ECO:0007669"/>
    <property type="project" value="EnsemblFungi"/>
</dbReference>
<dbReference type="GO" id="GO:0034399">
    <property type="term" value="C:nuclear periphery"/>
    <property type="evidence" value="ECO:0007669"/>
    <property type="project" value="EnsemblFungi"/>
</dbReference>
<dbReference type="Gene3D" id="3.40.800.20">
    <property type="entry name" value="Histone deacetylase domain"/>
    <property type="match status" value="1"/>
</dbReference>
<dbReference type="SUPFAM" id="SSF52768">
    <property type="entry name" value="Arginase/deacetylase"/>
    <property type="match status" value="1"/>
</dbReference>
<comment type="subcellular location">
    <subcellularLocation>
        <location evidence="1 9">Nucleus</location>
    </subcellularLocation>
</comment>
<evidence type="ECO:0000313" key="16">
    <source>
        <dbReference type="Proteomes" id="UP000094526"/>
    </source>
</evidence>
<keyword evidence="3 9" id="KW-0378">Hydrolase</keyword>
<evidence type="ECO:0000256" key="5">
    <source>
        <dbReference type="ARBA" id="ARBA00023015"/>
    </source>
</evidence>
<evidence type="ECO:0000313" key="15">
    <source>
        <dbReference type="EMBL" id="OCT50057.1"/>
    </source>
</evidence>
<evidence type="ECO:0000256" key="3">
    <source>
        <dbReference type="ARBA" id="ARBA00022801"/>
    </source>
</evidence>
<gene>
    <name evidence="15" type="primary">HOS2</name>
    <name evidence="15" type="ORF">CLCR_07048</name>
</gene>
<feature type="binding site" evidence="11">
    <location>
        <position position="139"/>
    </location>
    <ligand>
        <name>substrate</name>
    </ligand>
</feature>
<dbReference type="AlphaFoldDB" id="A0A1C1CNI5"/>
<comment type="catalytic activity">
    <reaction evidence="9">
        <text>N(6)-acetyl-L-lysyl-[histone] + H2O = L-lysyl-[histone] + acetate</text>
        <dbReference type="Rhea" id="RHEA:58196"/>
        <dbReference type="Rhea" id="RHEA-COMP:9845"/>
        <dbReference type="Rhea" id="RHEA-COMP:11338"/>
        <dbReference type="ChEBI" id="CHEBI:15377"/>
        <dbReference type="ChEBI" id="CHEBI:29969"/>
        <dbReference type="ChEBI" id="CHEBI:30089"/>
        <dbReference type="ChEBI" id="CHEBI:61930"/>
        <dbReference type="EC" id="3.5.1.98"/>
    </reaction>
</comment>
<dbReference type="eggNOG" id="KOG1342">
    <property type="taxonomic scope" value="Eukaryota"/>
</dbReference>
<dbReference type="GO" id="GO:0032874">
    <property type="term" value="P:positive regulation of stress-activated MAPK cascade"/>
    <property type="evidence" value="ECO:0007669"/>
    <property type="project" value="EnsemblFungi"/>
</dbReference>
<keyword evidence="16" id="KW-1185">Reference proteome</keyword>
<dbReference type="GO" id="GO:0005737">
    <property type="term" value="C:cytoplasm"/>
    <property type="evidence" value="ECO:0007669"/>
    <property type="project" value="EnsemblFungi"/>
</dbReference>
<dbReference type="STRING" id="86049.A0A1C1CNI5"/>
<reference evidence="16" key="1">
    <citation type="submission" date="2015-07" db="EMBL/GenBank/DDBJ databases">
        <authorList>
            <person name="Teixeira M.M."/>
            <person name="Souza R.C."/>
            <person name="Almeida L.G."/>
            <person name="Vicente V.A."/>
            <person name="de Hoog S."/>
            <person name="Bocca A.L."/>
            <person name="de Almeida S.R."/>
            <person name="Vasconcelos A.T."/>
            <person name="Felipe M.S."/>
        </authorList>
    </citation>
    <scope>NUCLEOTIDE SEQUENCE [LARGE SCALE GENOMIC DNA]</scope>
    <source>
        <strain evidence="16">KSF</strain>
    </source>
</reference>
<feature type="binding site" evidence="12">
    <location>
        <position position="216"/>
    </location>
    <ligand>
        <name>a divalent metal cation</name>
        <dbReference type="ChEBI" id="CHEBI:60240"/>
    </ligand>
</feature>
<feature type="compositionally biased region" description="Gly residues" evidence="13">
    <location>
        <begin position="504"/>
        <end position="515"/>
    </location>
</feature>
<dbReference type="GO" id="GO:0070210">
    <property type="term" value="C:Rpd3L-Expanded complex"/>
    <property type="evidence" value="ECO:0007669"/>
    <property type="project" value="EnsemblFungi"/>
</dbReference>
<proteinExistence type="inferred from homology"/>
<feature type="domain" description="Histone deacetylase" evidence="14">
    <location>
        <begin position="59"/>
        <end position="364"/>
    </location>
</feature>
<dbReference type="VEuPathDB" id="FungiDB:G647_08974"/>
<dbReference type="OrthoDB" id="1918432at2759"/>
<evidence type="ECO:0000259" key="14">
    <source>
        <dbReference type="Pfam" id="PF00850"/>
    </source>
</evidence>
<evidence type="ECO:0000256" key="1">
    <source>
        <dbReference type="ARBA" id="ARBA00004123"/>
    </source>
</evidence>
<dbReference type="PRINTS" id="PR01270">
    <property type="entry name" value="HDASUPER"/>
</dbReference>
<evidence type="ECO:0000256" key="7">
    <source>
        <dbReference type="ARBA" id="ARBA00023242"/>
    </source>
</evidence>
<feature type="binding site" evidence="11">
    <location>
        <position position="189"/>
    </location>
    <ligand>
        <name>substrate</name>
    </ligand>
</feature>
<dbReference type="GO" id="GO:0045727">
    <property type="term" value="P:positive regulation of translation"/>
    <property type="evidence" value="ECO:0007669"/>
    <property type="project" value="EnsemblFungi"/>
</dbReference>
<dbReference type="EC" id="3.5.1.98" evidence="2 9"/>
<dbReference type="GO" id="GO:0141221">
    <property type="term" value="F:histone deacetylase activity, hydrolytic mechanism"/>
    <property type="evidence" value="ECO:0007669"/>
    <property type="project" value="UniProtKB-EC"/>
</dbReference>
<comment type="caution">
    <text evidence="15">The sequence shown here is derived from an EMBL/GenBank/DDBJ whole genome shotgun (WGS) entry which is preliminary data.</text>
</comment>
<evidence type="ECO:0000256" key="2">
    <source>
        <dbReference type="ARBA" id="ARBA00012111"/>
    </source>
</evidence>
<dbReference type="InterPro" id="IPR023696">
    <property type="entry name" value="Ureohydrolase_dom_sf"/>
</dbReference>
<feature type="region of interest" description="Disordered" evidence="13">
    <location>
        <begin position="504"/>
        <end position="525"/>
    </location>
</feature>
<dbReference type="PANTHER" id="PTHR10625">
    <property type="entry name" value="HISTONE DEACETYLASE HDAC1-RELATED"/>
    <property type="match status" value="1"/>
</dbReference>
<dbReference type="GO" id="GO:0040029">
    <property type="term" value="P:epigenetic regulation of gene expression"/>
    <property type="evidence" value="ECO:0007669"/>
    <property type="project" value="EnsemblFungi"/>
</dbReference>
<evidence type="ECO:0000256" key="12">
    <source>
        <dbReference type="PIRSR" id="PIRSR037913-3"/>
    </source>
</evidence>
<dbReference type="InterPro" id="IPR003084">
    <property type="entry name" value="HDAC_I/II"/>
</dbReference>
<evidence type="ECO:0000256" key="9">
    <source>
        <dbReference type="PIRNR" id="PIRNR037913"/>
    </source>
</evidence>
<evidence type="ECO:0000256" key="8">
    <source>
        <dbReference type="ARBA" id="ARBA00061569"/>
    </source>
</evidence>
<name>A0A1C1CNI5_9EURO</name>
<feature type="binding site" evidence="11">
    <location>
        <position position="349"/>
    </location>
    <ligand>
        <name>substrate</name>
    </ligand>
</feature>
<dbReference type="InterPro" id="IPR023801">
    <property type="entry name" value="His_deacetylse_dom"/>
</dbReference>
<dbReference type="GO" id="GO:0045835">
    <property type="term" value="P:negative regulation of meiotic nuclear division"/>
    <property type="evidence" value="ECO:0007669"/>
    <property type="project" value="EnsemblFungi"/>
</dbReference>
<keyword evidence="6 9" id="KW-0804">Transcription</keyword>
<dbReference type="Pfam" id="PF00850">
    <property type="entry name" value="Hist_deacetyl"/>
    <property type="match status" value="1"/>
</dbReference>
<dbReference type="PANTHER" id="PTHR10625:SF36">
    <property type="entry name" value="HISTONE DEACETYLASE 3"/>
    <property type="match status" value="1"/>
</dbReference>
<dbReference type="PIRSF" id="PIRSF037913">
    <property type="entry name" value="His_deacetylse_1"/>
    <property type="match status" value="1"/>
</dbReference>
<evidence type="ECO:0000256" key="11">
    <source>
        <dbReference type="PIRSR" id="PIRSR037913-2"/>
    </source>
</evidence>
<sequence length="525" mass="57932">MAIVQEYHEPSIADPVPTFTLSTGLQREVEQNGIARPKGYTVSWHYNPSVENHHFGQTHPMKPWRLTLTKSLVLSYGMHHAMDSYVSRAATKEELAEFHKDEYVDFLSVATPQNIYEMYPELATGTLGYSSHIFGVGDDCPIFDGLFEFCSTYTGASIDAARKLCAKQSDIAINWSGGLHHAKKGEASGFCYVNDIVLAILQLLRYHPRVLYIDIDVHHGDGVEQAFWSTDRVMCVSFHKYDKEVFFPGTGPLESTGPIHPDNPGKNYTINVPLNDGIDDESYDYLFRNVIDPAIKTFHPTAIVLQCGADSLGHDRLGCFNLNIRGHGACVSFVKSYGIPLLVVGGGGYTPRNVARAWAHETSILIGADRNLDPALPEHMPHRDAFRKEGFTLFPNLGGWRRENLNSRADIEKIIRHVREQLAGIRGAPSVQMSYIPPDIAGWRDDVEEELKARRLEREEKGEERDGAGGLLAKVSRRRELERRDGFGGSVALASGAASLKPGVGVGVGVGGGDGSRVSTSEDKI</sequence>
<evidence type="ECO:0000256" key="4">
    <source>
        <dbReference type="ARBA" id="ARBA00022853"/>
    </source>
</evidence>
<dbReference type="Proteomes" id="UP000094526">
    <property type="component" value="Unassembled WGS sequence"/>
</dbReference>
<dbReference type="VEuPathDB" id="FungiDB:CLCR_07048"/>
<dbReference type="FunFam" id="3.40.800.20:FF:000007">
    <property type="entry name" value="Histone deacetylase"/>
    <property type="match status" value="1"/>
</dbReference>
<dbReference type="EMBL" id="LGRB01000010">
    <property type="protein sequence ID" value="OCT50057.1"/>
    <property type="molecule type" value="Genomic_DNA"/>
</dbReference>
<evidence type="ECO:0000256" key="13">
    <source>
        <dbReference type="SAM" id="MobiDB-lite"/>
    </source>
</evidence>
<organism evidence="15 16">
    <name type="scientific">Cladophialophora carrionii</name>
    <dbReference type="NCBI Taxonomy" id="86049"/>
    <lineage>
        <taxon>Eukaryota</taxon>
        <taxon>Fungi</taxon>
        <taxon>Dikarya</taxon>
        <taxon>Ascomycota</taxon>
        <taxon>Pezizomycotina</taxon>
        <taxon>Eurotiomycetes</taxon>
        <taxon>Chaetothyriomycetidae</taxon>
        <taxon>Chaetothyriales</taxon>
        <taxon>Herpotrichiellaceae</taxon>
        <taxon>Cladophialophora</taxon>
    </lineage>
</organism>
<dbReference type="GO" id="GO:0000792">
    <property type="term" value="C:heterochromatin"/>
    <property type="evidence" value="ECO:0007669"/>
    <property type="project" value="EnsemblFungi"/>
</dbReference>
<protein>
    <recommendedName>
        <fullName evidence="2 9">Histone deacetylase</fullName>
        <ecNumber evidence="2 9">3.5.1.98</ecNumber>
    </recommendedName>
</protein>
<dbReference type="GO" id="GO:0006355">
    <property type="term" value="P:regulation of DNA-templated transcription"/>
    <property type="evidence" value="ECO:0007669"/>
    <property type="project" value="EnsemblFungi"/>
</dbReference>
<keyword evidence="7 9" id="KW-0539">Nucleus</keyword>
<dbReference type="InterPro" id="IPR000286">
    <property type="entry name" value="HDACs"/>
</dbReference>
<comment type="similarity">
    <text evidence="8 9">Belongs to the histone deacetylase family. HD Type 1 subfamily.</text>
</comment>
<keyword evidence="5 9" id="KW-0805">Transcription regulation</keyword>
<dbReference type="InterPro" id="IPR037138">
    <property type="entry name" value="His_deacetylse_dom_sf"/>
</dbReference>
<evidence type="ECO:0000256" key="6">
    <source>
        <dbReference type="ARBA" id="ARBA00023163"/>
    </source>
</evidence>
<accession>A0A1C1CNI5</accession>
<dbReference type="GO" id="GO:0046872">
    <property type="term" value="F:metal ion binding"/>
    <property type="evidence" value="ECO:0007669"/>
    <property type="project" value="UniProtKB-KW"/>
</dbReference>
<keyword evidence="4 9" id="KW-0156">Chromatin regulator</keyword>
<feature type="binding site" evidence="12">
    <location>
        <position position="310"/>
    </location>
    <ligand>
        <name>a divalent metal cation</name>
        <dbReference type="ChEBI" id="CHEBI:60240"/>
    </ligand>
</feature>
<dbReference type="PRINTS" id="PR01271">
    <property type="entry name" value="HISDACETLASE"/>
</dbReference>
<feature type="binding site" evidence="12">
    <location>
        <position position="218"/>
    </location>
    <ligand>
        <name>a divalent metal cation</name>
        <dbReference type="ChEBI" id="CHEBI:60240"/>
    </ligand>
</feature>
<keyword evidence="12" id="KW-0479">Metal-binding</keyword>
<evidence type="ECO:0000256" key="10">
    <source>
        <dbReference type="PIRSR" id="PIRSR037913-1"/>
    </source>
</evidence>
<feature type="active site" description="Proton acceptor" evidence="10">
    <location>
        <position position="181"/>
    </location>
</feature>